<dbReference type="EC" id="1.2.4.2" evidence="2"/>
<comment type="caution">
    <text evidence="7">The sequence shown here is derived from an EMBL/GenBank/DDBJ whole genome shotgun (WGS) entry which is preliminary data.</text>
</comment>
<accession>A0A7H4N444</accession>
<keyword evidence="4" id="KW-0786">Thiamine pyrophosphate</keyword>
<evidence type="ECO:0000256" key="5">
    <source>
        <dbReference type="SAM" id="MobiDB-lite"/>
    </source>
</evidence>
<dbReference type="Proteomes" id="UP000254863">
    <property type="component" value="Unassembled WGS sequence"/>
</dbReference>
<dbReference type="InterPro" id="IPR011603">
    <property type="entry name" value="2oxoglutarate_DH_E1"/>
</dbReference>
<dbReference type="GO" id="GO:0006099">
    <property type="term" value="P:tricarboxylic acid cycle"/>
    <property type="evidence" value="ECO:0007669"/>
    <property type="project" value="TreeGrafter"/>
</dbReference>
<sequence>MGFSSDMETEGGLVHLALAFNPSHLEIVSPVVIGSVRARLDRLDEPSSNKVLPITIHGDAAVTGQGVVQETLNMSKARGYEVGGTVRIVINNQVGFTTSNPLDARSTPYCTDIGKMVQSPIFHVNADDPEAVAFVTRLALDFRNTFKRDVFIDLVCYRRPRPQRSRRAERNPAADVSENQKASDPAQNLR</sequence>
<protein>
    <recommendedName>
        <fullName evidence="2">oxoglutarate dehydrogenase (succinyl-transferring)</fullName>
        <ecNumber evidence="2">1.2.4.2</ecNumber>
    </recommendedName>
</protein>
<feature type="region of interest" description="Disordered" evidence="5">
    <location>
        <begin position="162"/>
        <end position="190"/>
    </location>
</feature>
<dbReference type="GO" id="GO:0005829">
    <property type="term" value="C:cytosol"/>
    <property type="evidence" value="ECO:0007669"/>
    <property type="project" value="TreeGrafter"/>
</dbReference>
<dbReference type="PANTHER" id="PTHR23152:SF4">
    <property type="entry name" value="2-OXOADIPATE DEHYDROGENASE COMPLEX COMPONENT E1"/>
    <property type="match status" value="1"/>
</dbReference>
<dbReference type="AlphaFoldDB" id="A0A7H4N444"/>
<evidence type="ECO:0000313" key="8">
    <source>
        <dbReference type="Proteomes" id="UP000254863"/>
    </source>
</evidence>
<evidence type="ECO:0000256" key="1">
    <source>
        <dbReference type="ARBA" id="ARBA00001964"/>
    </source>
</evidence>
<gene>
    <name evidence="7" type="primary">sucA_2</name>
    <name evidence="7" type="ORF">NCTC11685_01908</name>
</gene>
<feature type="domain" description="Dehydrogenase E1 component" evidence="6">
    <location>
        <begin position="47"/>
        <end position="166"/>
    </location>
</feature>
<feature type="compositionally biased region" description="Polar residues" evidence="5">
    <location>
        <begin position="177"/>
        <end position="190"/>
    </location>
</feature>
<evidence type="ECO:0000259" key="6">
    <source>
        <dbReference type="Pfam" id="PF00676"/>
    </source>
</evidence>
<dbReference type="InterPro" id="IPR001017">
    <property type="entry name" value="DH_E1"/>
</dbReference>
<name>A0A7H4N444_9ENTR</name>
<dbReference type="EMBL" id="UGMS01000001">
    <property type="protein sequence ID" value="STV77792.1"/>
    <property type="molecule type" value="Genomic_DNA"/>
</dbReference>
<dbReference type="Pfam" id="PF00676">
    <property type="entry name" value="E1_dh"/>
    <property type="match status" value="1"/>
</dbReference>
<evidence type="ECO:0000256" key="3">
    <source>
        <dbReference type="ARBA" id="ARBA00023002"/>
    </source>
</evidence>
<evidence type="ECO:0000256" key="4">
    <source>
        <dbReference type="ARBA" id="ARBA00023052"/>
    </source>
</evidence>
<dbReference type="SUPFAM" id="SSF52518">
    <property type="entry name" value="Thiamin diphosphate-binding fold (THDP-binding)"/>
    <property type="match status" value="1"/>
</dbReference>
<dbReference type="PANTHER" id="PTHR23152">
    <property type="entry name" value="2-OXOGLUTARATE DEHYDROGENASE"/>
    <property type="match status" value="1"/>
</dbReference>
<comment type="cofactor">
    <cofactor evidence="1">
        <name>thiamine diphosphate</name>
        <dbReference type="ChEBI" id="CHEBI:58937"/>
    </cofactor>
</comment>
<proteinExistence type="predicted"/>
<evidence type="ECO:0000256" key="2">
    <source>
        <dbReference type="ARBA" id="ARBA00012280"/>
    </source>
</evidence>
<reference evidence="7 8" key="1">
    <citation type="submission" date="2018-06" db="EMBL/GenBank/DDBJ databases">
        <authorList>
            <consortium name="Pathogen Informatics"/>
            <person name="Doyle S."/>
        </authorList>
    </citation>
    <scope>NUCLEOTIDE SEQUENCE [LARGE SCALE GENOMIC DNA]</scope>
    <source>
        <strain evidence="7 8">NCTC11685</strain>
    </source>
</reference>
<keyword evidence="3 7" id="KW-0560">Oxidoreductase</keyword>
<dbReference type="InterPro" id="IPR029061">
    <property type="entry name" value="THDP-binding"/>
</dbReference>
<dbReference type="Gene3D" id="3.40.50.970">
    <property type="match status" value="1"/>
</dbReference>
<organism evidence="7 8">
    <name type="scientific">Klebsiella michiganensis</name>
    <dbReference type="NCBI Taxonomy" id="1134687"/>
    <lineage>
        <taxon>Bacteria</taxon>
        <taxon>Pseudomonadati</taxon>
        <taxon>Pseudomonadota</taxon>
        <taxon>Gammaproteobacteria</taxon>
        <taxon>Enterobacterales</taxon>
        <taxon>Enterobacteriaceae</taxon>
        <taxon>Klebsiella/Raoultella group</taxon>
        <taxon>Klebsiella</taxon>
    </lineage>
</organism>
<dbReference type="GO" id="GO:0030976">
    <property type="term" value="F:thiamine pyrophosphate binding"/>
    <property type="evidence" value="ECO:0007669"/>
    <property type="project" value="InterPro"/>
</dbReference>
<evidence type="ECO:0000313" key="7">
    <source>
        <dbReference type="EMBL" id="STV77792.1"/>
    </source>
</evidence>
<dbReference type="GO" id="GO:0045252">
    <property type="term" value="C:oxoglutarate dehydrogenase complex"/>
    <property type="evidence" value="ECO:0007669"/>
    <property type="project" value="TreeGrafter"/>
</dbReference>
<dbReference type="GO" id="GO:0004591">
    <property type="term" value="F:oxoglutarate dehydrogenase (succinyl-transferring) activity"/>
    <property type="evidence" value="ECO:0007669"/>
    <property type="project" value="UniProtKB-EC"/>
</dbReference>